<organism evidence="2 3">
    <name type="scientific">Epilithonimonas lactis</name>
    <dbReference type="NCBI Taxonomy" id="421072"/>
    <lineage>
        <taxon>Bacteria</taxon>
        <taxon>Pseudomonadati</taxon>
        <taxon>Bacteroidota</taxon>
        <taxon>Flavobacteriia</taxon>
        <taxon>Flavobacteriales</taxon>
        <taxon>Weeksellaceae</taxon>
        <taxon>Chryseobacterium group</taxon>
        <taxon>Epilithonimonas</taxon>
    </lineage>
</organism>
<sequence length="289" mass="33293">MKKLLLLFTLLTTQIFVFGQTKDPELIPVNDRKVGQLGYYLEDGTNVVKPQFCSASYNTNGYYIVSKAEHKYTADGRRIEEHIEGTEKYGLLNSKGQFIINFDNDYSSIIVSNGVIEVYKNGFVGIVNDKNEIITPIMYEDINPLNSSSIIATKHKMTGVINSFNKIIIPFNYDVIWIGVFEKNKVHNFIVKQGEKYGVINHKGEKIIPLSNNKIIHVTPSSIIVEKDNQYGILDYKRKVLLAFKKYDNVEYFGGNEIKFIKNYEEYIYDTKGNFIRKQKIEFLEKSAF</sequence>
<dbReference type="EMBL" id="JPLY01000005">
    <property type="protein sequence ID" value="KFC18915.1"/>
    <property type="molecule type" value="Genomic_DNA"/>
</dbReference>
<feature type="signal peptide" evidence="1">
    <location>
        <begin position="1"/>
        <end position="19"/>
    </location>
</feature>
<evidence type="ECO:0000256" key="1">
    <source>
        <dbReference type="SAM" id="SignalP"/>
    </source>
</evidence>
<reference evidence="2 3" key="1">
    <citation type="submission" date="2014-07" db="EMBL/GenBank/DDBJ databases">
        <title>Epilithonimonas lactis LMG 22401 Genome.</title>
        <authorList>
            <person name="Pipes S.E."/>
            <person name="Stropko S.J."/>
        </authorList>
    </citation>
    <scope>NUCLEOTIDE SEQUENCE [LARGE SCALE GENOMIC DNA]</scope>
    <source>
        <strain evidence="2 3">LMG 24401</strain>
    </source>
</reference>
<evidence type="ECO:0000313" key="3">
    <source>
        <dbReference type="Proteomes" id="UP000028623"/>
    </source>
</evidence>
<evidence type="ECO:0008006" key="4">
    <source>
        <dbReference type="Google" id="ProtNLM"/>
    </source>
</evidence>
<dbReference type="RefSeq" id="WP_034978132.1">
    <property type="nucleotide sequence ID" value="NZ_FOFI01000005.1"/>
</dbReference>
<dbReference type="PANTHER" id="PTHR37841:SF1">
    <property type="entry name" value="DUF3298 DOMAIN-CONTAINING PROTEIN"/>
    <property type="match status" value="1"/>
</dbReference>
<gene>
    <name evidence="2" type="ORF">IO89_15400</name>
</gene>
<dbReference type="Pfam" id="PF14903">
    <property type="entry name" value="WG_beta_rep"/>
    <property type="match status" value="2"/>
</dbReference>
<dbReference type="eggNOG" id="COG0515">
    <property type="taxonomic scope" value="Bacteria"/>
</dbReference>
<dbReference type="AlphaFoldDB" id="A0A085B8X0"/>
<evidence type="ECO:0000313" key="2">
    <source>
        <dbReference type="EMBL" id="KFC18915.1"/>
    </source>
</evidence>
<comment type="caution">
    <text evidence="2">The sequence shown here is derived from an EMBL/GenBank/DDBJ whole genome shotgun (WGS) entry which is preliminary data.</text>
</comment>
<dbReference type="STRING" id="421072.SAMN04488097_3612"/>
<dbReference type="Proteomes" id="UP000028623">
    <property type="component" value="Unassembled WGS sequence"/>
</dbReference>
<accession>A0A085B8X0</accession>
<name>A0A085B8X0_9FLAO</name>
<proteinExistence type="predicted"/>
<protein>
    <recommendedName>
        <fullName evidence="4">WG repeat protein</fullName>
    </recommendedName>
</protein>
<dbReference type="PANTHER" id="PTHR37841">
    <property type="entry name" value="GLR2918 PROTEIN"/>
    <property type="match status" value="1"/>
</dbReference>
<keyword evidence="1" id="KW-0732">Signal</keyword>
<keyword evidence="3" id="KW-1185">Reference proteome</keyword>
<feature type="chain" id="PRO_5001786704" description="WG repeat protein" evidence="1">
    <location>
        <begin position="20"/>
        <end position="289"/>
    </location>
</feature>
<dbReference type="InterPro" id="IPR032774">
    <property type="entry name" value="WG_beta_rep"/>
</dbReference>